<evidence type="ECO:0000256" key="8">
    <source>
        <dbReference type="PROSITE-ProRule" id="PRU01240"/>
    </source>
</evidence>
<accession>A0ABP9YFC8</accession>
<dbReference type="InterPro" id="IPR000209">
    <property type="entry name" value="Peptidase_S8/S53_dom"/>
</dbReference>
<dbReference type="Gene3D" id="3.50.30.30">
    <property type="match status" value="1"/>
</dbReference>
<keyword evidence="4 8" id="KW-0645">Protease</keyword>
<feature type="active site" description="Charge relay system" evidence="8">
    <location>
        <position position="241"/>
    </location>
</feature>
<dbReference type="InterPro" id="IPR015500">
    <property type="entry name" value="Peptidase_S8_subtilisin-rel"/>
</dbReference>
<keyword evidence="3" id="KW-0964">Secreted</keyword>
<proteinExistence type="inferred from homology"/>
<dbReference type="Gene3D" id="3.40.50.200">
    <property type="entry name" value="Peptidase S8/S53 domain"/>
    <property type="match status" value="1"/>
</dbReference>
<dbReference type="PANTHER" id="PTHR43806">
    <property type="entry name" value="PEPTIDASE S8"/>
    <property type="match status" value="1"/>
</dbReference>
<dbReference type="InterPro" id="IPR032675">
    <property type="entry name" value="LRR_dom_sf"/>
</dbReference>
<dbReference type="InterPro" id="IPR010435">
    <property type="entry name" value="C5a/SBT2-like_Fn3"/>
</dbReference>
<feature type="chain" id="PRO_5045314332" evidence="10">
    <location>
        <begin position="23"/>
        <end position="1280"/>
    </location>
</feature>
<dbReference type="PROSITE" id="PS00137">
    <property type="entry name" value="SUBTILASE_HIS"/>
    <property type="match status" value="1"/>
</dbReference>
<feature type="domain" description="PA" evidence="12">
    <location>
        <begin position="390"/>
        <end position="476"/>
    </location>
</feature>
<evidence type="ECO:0000259" key="12">
    <source>
        <dbReference type="Pfam" id="PF02225"/>
    </source>
</evidence>
<dbReference type="SUPFAM" id="SSF52743">
    <property type="entry name" value="Subtilisin-like"/>
    <property type="match status" value="1"/>
</dbReference>
<evidence type="ECO:0000313" key="15">
    <source>
        <dbReference type="Proteomes" id="UP001476247"/>
    </source>
</evidence>
<dbReference type="SUPFAM" id="SSF52025">
    <property type="entry name" value="PA domain"/>
    <property type="match status" value="1"/>
</dbReference>
<keyword evidence="7 8" id="KW-0720">Serine protease</keyword>
<dbReference type="PROSITE" id="PS00138">
    <property type="entry name" value="SUBTILASE_SER"/>
    <property type="match status" value="1"/>
</dbReference>
<dbReference type="Pfam" id="PF02225">
    <property type="entry name" value="PA"/>
    <property type="match status" value="1"/>
</dbReference>
<evidence type="ECO:0000256" key="1">
    <source>
        <dbReference type="ARBA" id="ARBA00011073"/>
    </source>
</evidence>
<dbReference type="EMBL" id="BAABUJ010000045">
    <property type="protein sequence ID" value="GAA5805370.1"/>
    <property type="molecule type" value="Genomic_DNA"/>
</dbReference>
<dbReference type="Proteomes" id="UP001476247">
    <property type="component" value="Unassembled WGS sequence"/>
</dbReference>
<evidence type="ECO:0000259" key="13">
    <source>
        <dbReference type="Pfam" id="PF06280"/>
    </source>
</evidence>
<dbReference type="PANTHER" id="PTHR43806:SF66">
    <property type="entry name" value="SERIN ENDOPEPTIDASE"/>
    <property type="match status" value="1"/>
</dbReference>
<evidence type="ECO:0000259" key="11">
    <source>
        <dbReference type="Pfam" id="PF00082"/>
    </source>
</evidence>
<feature type="active site" description="Charge relay system" evidence="8">
    <location>
        <position position="553"/>
    </location>
</feature>
<gene>
    <name evidence="14" type="ORF">HPULCUR_010886</name>
</gene>
<feature type="domain" description="Peptidase S8/S53" evidence="11">
    <location>
        <begin position="177"/>
        <end position="588"/>
    </location>
</feature>
<dbReference type="Pfam" id="PF00082">
    <property type="entry name" value="Peptidase_S8"/>
    <property type="match status" value="1"/>
</dbReference>
<evidence type="ECO:0000256" key="9">
    <source>
        <dbReference type="RuleBase" id="RU003355"/>
    </source>
</evidence>
<reference evidence="14 15" key="1">
    <citation type="submission" date="2024-04" db="EMBL/GenBank/DDBJ databases">
        <title>genome sequences of Mucor flavus KT1a and Helicostylum pulchrum KT1b strains isolation_sourced from the surface of a dry-aged beef.</title>
        <authorList>
            <person name="Toyotome T."/>
            <person name="Hosono M."/>
            <person name="Torimaru M."/>
            <person name="Fukuda K."/>
            <person name="Mikami N."/>
        </authorList>
    </citation>
    <scope>NUCLEOTIDE SEQUENCE [LARGE SCALE GENOMIC DNA]</scope>
    <source>
        <strain evidence="14 15">KT1b</strain>
    </source>
</reference>
<organism evidence="14 15">
    <name type="scientific">Helicostylum pulchrum</name>
    <dbReference type="NCBI Taxonomy" id="562976"/>
    <lineage>
        <taxon>Eukaryota</taxon>
        <taxon>Fungi</taxon>
        <taxon>Fungi incertae sedis</taxon>
        <taxon>Mucoromycota</taxon>
        <taxon>Mucoromycotina</taxon>
        <taxon>Mucoromycetes</taxon>
        <taxon>Mucorales</taxon>
        <taxon>Mucorineae</taxon>
        <taxon>Mucoraceae</taxon>
        <taxon>Helicostylum</taxon>
    </lineage>
</organism>
<evidence type="ECO:0000256" key="2">
    <source>
        <dbReference type="ARBA" id="ARBA00022512"/>
    </source>
</evidence>
<feature type="domain" description="C5a peptidase/Subtilisin-like protease SBT2-like Fn3-like" evidence="13">
    <location>
        <begin position="644"/>
        <end position="752"/>
    </location>
</feature>
<dbReference type="InterPro" id="IPR022398">
    <property type="entry name" value="Peptidase_S8_His-AS"/>
</dbReference>
<evidence type="ECO:0000256" key="6">
    <source>
        <dbReference type="ARBA" id="ARBA00022801"/>
    </source>
</evidence>
<dbReference type="InterPro" id="IPR046450">
    <property type="entry name" value="PA_dom_sf"/>
</dbReference>
<dbReference type="InterPro" id="IPR036852">
    <property type="entry name" value="Peptidase_S8/S53_dom_sf"/>
</dbReference>
<dbReference type="InterPro" id="IPR023828">
    <property type="entry name" value="Peptidase_S8_Ser-AS"/>
</dbReference>
<evidence type="ECO:0000256" key="10">
    <source>
        <dbReference type="SAM" id="SignalP"/>
    </source>
</evidence>
<dbReference type="InterPro" id="IPR034187">
    <property type="entry name" value="Peptidases_S8_5"/>
</dbReference>
<comment type="caution">
    <text evidence="14">The sequence shown here is derived from an EMBL/GenBank/DDBJ whole genome shotgun (WGS) entry which is preliminary data.</text>
</comment>
<feature type="signal peptide" evidence="10">
    <location>
        <begin position="1"/>
        <end position="22"/>
    </location>
</feature>
<evidence type="ECO:0000256" key="5">
    <source>
        <dbReference type="ARBA" id="ARBA00022729"/>
    </source>
</evidence>
<dbReference type="PROSITE" id="PS51892">
    <property type="entry name" value="SUBTILASE"/>
    <property type="match status" value="1"/>
</dbReference>
<evidence type="ECO:0000256" key="7">
    <source>
        <dbReference type="ARBA" id="ARBA00022825"/>
    </source>
</evidence>
<evidence type="ECO:0000256" key="3">
    <source>
        <dbReference type="ARBA" id="ARBA00022525"/>
    </source>
</evidence>
<comment type="similarity">
    <text evidence="1 8 9">Belongs to the peptidase S8 family.</text>
</comment>
<dbReference type="InterPro" id="IPR003137">
    <property type="entry name" value="PA_domain"/>
</dbReference>
<dbReference type="Pfam" id="PF06280">
    <property type="entry name" value="fn3_5"/>
    <property type="match status" value="1"/>
</dbReference>
<keyword evidence="6 8" id="KW-0378">Hydrolase</keyword>
<evidence type="ECO:0000313" key="14">
    <source>
        <dbReference type="EMBL" id="GAA5805370.1"/>
    </source>
</evidence>
<sequence>MKTSILTSASLSLLYLFSFVQAIDEKGHLQYLLSDPKFKPNTLGNVIPGRYIIEFDQNFHGSSLDFVNDIESDIVKTDPTINSRIKMSIAHDYDSDPSIFRILQQNRVKHIYPVVEIQRPKVENLITHNIKAYDFDDSNNVMPTIPQLLLDKNGPSLPFSHTMTQVDKVVSDLKLKGKGVVVGIIDSGIDYRHPAFGGGFGPGFQVRYGYDLVGSRFNSRNPYSRRQSETPLDDCLDGNGHGTHVAGIIAANDKLFNFTGVAPEVTLGAWRVFGCDGTTSNDLVIKALISAHQAGKNQKQRNLSTFTYWLCLGCDVINLSLGGPSNWAEDPTALIANRISEKGSIVIAAAGNDAVASIDNIYNLQQSAVTEEGSEYPYLLSSTTKKFPVGQLVNYVNEESDADACFGTRPDNDLRGKIVLVQRGKCTFDEKADIVRKHGGVGIVVYDNQEETIFKAEALTIKIPMASTTMRSGKELKRLMNTNTRYKDDGLHIKFRTALTPHKVSSGNRMSKFSSVGPLYDMSMKPDFAGPGGFIFSTLPISNGGYGMLSGTSMAAPYIAGAYALYIQAHGREKSATYIKEHFQNYAKPALQGDDIDTPIRQGAGLIQLFDTINQPIHVSPGHINDTVNYKTQNLTICIMLNYFNDTVNYKTQNLTISNPGNDTVTFKIMHNPSLAVAPFNTGTQGFAPLQPPHYAPDNVQAVLNISEIFITIGPGQTKEVRFEVAKVLGIARAEAYPMYGGYIEFSPVNSTTRRDLQTCYFVCKSWYTMTIQLGWETVTLQDHNISRLKLLLNAFVRKQYFKYSRLITKLAIQDAMYRDWYKFSELELLELLKQLPYLKEIDFTRTHYPNEYVGYLINADMQHINRIDTGTNLTDIRSDLLFSVYYKFRSSITCIRLLYNRNTVSFNILNFLTKFKKLTKLELRNKHDVNLTPFQIQDSCPNLEYLNFRCDPYSTSDRVMRQTLDDNRRINLNFISSLTYLELCLPYLSATYARYLIDYFPNHLTDLSILISHQYFFNWIDIVGMDLALRLMEKSGSIKKIYIGFRGRRNSTNSLYDSLGRLLATLQRPNTADIAVPDKASSIIGPEIFHALEFNLLGPYDDDDDVYQVLNYSLSNFPRLQSINIVFNDNMCSKYSFSLRHKEGLISSDQANGDINLLQMEYIRPAKNIFDLVTTHLHNIEIVSLKAGKWDRKYGNPVIDLTGFKKLKSFKYTSMDENFTKENRFVLIKYTNGTERRIHEFYAKTKGRDNLSFTILCDISVFLDFRKEKILFWGALKQA</sequence>
<name>A0ABP9YFC8_9FUNG</name>
<keyword evidence="5 10" id="KW-0732">Signal</keyword>
<protein>
    <submittedName>
        <fullName evidence="14">Uncharacterized protein</fullName>
    </submittedName>
</protein>
<keyword evidence="15" id="KW-1185">Reference proteome</keyword>
<feature type="active site" description="Charge relay system" evidence="8">
    <location>
        <position position="186"/>
    </location>
</feature>
<dbReference type="CDD" id="cd07489">
    <property type="entry name" value="Peptidases_S8_5"/>
    <property type="match status" value="1"/>
</dbReference>
<dbReference type="InterPro" id="IPR050131">
    <property type="entry name" value="Peptidase_S8_subtilisin-like"/>
</dbReference>
<dbReference type="SUPFAM" id="SSF52047">
    <property type="entry name" value="RNI-like"/>
    <property type="match status" value="1"/>
</dbReference>
<dbReference type="PRINTS" id="PR00723">
    <property type="entry name" value="SUBTILISIN"/>
</dbReference>
<keyword evidence="2" id="KW-0134">Cell wall</keyword>
<dbReference type="InterPro" id="IPR023827">
    <property type="entry name" value="Peptidase_S8_Asp-AS"/>
</dbReference>
<evidence type="ECO:0000256" key="4">
    <source>
        <dbReference type="ARBA" id="ARBA00022670"/>
    </source>
</evidence>
<dbReference type="Gene3D" id="3.80.10.10">
    <property type="entry name" value="Ribonuclease Inhibitor"/>
    <property type="match status" value="1"/>
</dbReference>
<dbReference type="PROSITE" id="PS00136">
    <property type="entry name" value="SUBTILASE_ASP"/>
    <property type="match status" value="1"/>
</dbReference>